<name>A0A8S2ZL31_9BILA</name>
<feature type="non-terminal residue" evidence="1">
    <location>
        <position position="1"/>
    </location>
</feature>
<accession>A0A8S2ZL31</accession>
<dbReference type="AlphaFoldDB" id="A0A8S2ZL31"/>
<feature type="non-terminal residue" evidence="1">
    <location>
        <position position="47"/>
    </location>
</feature>
<proteinExistence type="predicted"/>
<dbReference type="EMBL" id="CAJOBI010113271">
    <property type="protein sequence ID" value="CAF4643235.1"/>
    <property type="molecule type" value="Genomic_DNA"/>
</dbReference>
<evidence type="ECO:0000313" key="2">
    <source>
        <dbReference type="Proteomes" id="UP000676336"/>
    </source>
</evidence>
<organism evidence="1 2">
    <name type="scientific">Rotaria magnacalcarata</name>
    <dbReference type="NCBI Taxonomy" id="392030"/>
    <lineage>
        <taxon>Eukaryota</taxon>
        <taxon>Metazoa</taxon>
        <taxon>Spiralia</taxon>
        <taxon>Gnathifera</taxon>
        <taxon>Rotifera</taxon>
        <taxon>Eurotatoria</taxon>
        <taxon>Bdelloidea</taxon>
        <taxon>Philodinida</taxon>
        <taxon>Philodinidae</taxon>
        <taxon>Rotaria</taxon>
    </lineage>
</organism>
<reference evidence="1" key="1">
    <citation type="submission" date="2021-02" db="EMBL/GenBank/DDBJ databases">
        <authorList>
            <person name="Nowell W R."/>
        </authorList>
    </citation>
    <scope>NUCLEOTIDE SEQUENCE</scope>
</reference>
<dbReference type="Proteomes" id="UP000676336">
    <property type="component" value="Unassembled WGS sequence"/>
</dbReference>
<gene>
    <name evidence="1" type="ORF">SMN809_LOCUS40784</name>
</gene>
<evidence type="ECO:0000313" key="1">
    <source>
        <dbReference type="EMBL" id="CAF4643235.1"/>
    </source>
</evidence>
<sequence length="47" mass="5392">MIRKEEYFVDFLRDAPEPTGEEAEDADLDAPKIYEAAASFEALEERL</sequence>
<protein>
    <submittedName>
        <fullName evidence="1">Uncharacterized protein</fullName>
    </submittedName>
</protein>
<comment type="caution">
    <text evidence="1">The sequence shown here is derived from an EMBL/GenBank/DDBJ whole genome shotgun (WGS) entry which is preliminary data.</text>
</comment>